<dbReference type="OrthoDB" id="1262810at2759"/>
<dbReference type="EMBL" id="LSMT01004610">
    <property type="protein sequence ID" value="PFX11003.1"/>
    <property type="molecule type" value="Genomic_DNA"/>
</dbReference>
<reference evidence="3" key="1">
    <citation type="journal article" date="2017" name="bioRxiv">
        <title>Comparative analysis of the genomes of Stylophora pistillata and Acropora digitifera provides evidence for extensive differences between species of corals.</title>
        <authorList>
            <person name="Voolstra C.R."/>
            <person name="Li Y."/>
            <person name="Liew Y.J."/>
            <person name="Baumgarten S."/>
            <person name="Zoccola D."/>
            <person name="Flot J.-F."/>
            <person name="Tambutte S."/>
            <person name="Allemand D."/>
            <person name="Aranda M."/>
        </authorList>
    </citation>
    <scope>NUCLEOTIDE SEQUENCE [LARGE SCALE GENOMIC DNA]</scope>
</reference>
<comment type="caution">
    <text evidence="2">The sequence shown here is derived from an EMBL/GenBank/DDBJ whole genome shotgun (WGS) entry which is preliminary data.</text>
</comment>
<feature type="non-terminal residue" evidence="2">
    <location>
        <position position="182"/>
    </location>
</feature>
<organism evidence="2 3">
    <name type="scientific">Stylophora pistillata</name>
    <name type="common">Smooth cauliflower coral</name>
    <dbReference type="NCBI Taxonomy" id="50429"/>
    <lineage>
        <taxon>Eukaryota</taxon>
        <taxon>Metazoa</taxon>
        <taxon>Cnidaria</taxon>
        <taxon>Anthozoa</taxon>
        <taxon>Hexacorallia</taxon>
        <taxon>Scleractinia</taxon>
        <taxon>Astrocoeniina</taxon>
        <taxon>Pocilloporidae</taxon>
        <taxon>Stylophora</taxon>
    </lineage>
</organism>
<evidence type="ECO:0000256" key="1">
    <source>
        <dbReference type="SAM" id="MobiDB-lite"/>
    </source>
</evidence>
<name>A0A2B4R2E7_STYPI</name>
<gene>
    <name evidence="2" type="ORF">AWC38_SpisGene25610</name>
</gene>
<sequence>MQAKVNLFVHAYVMSNSISTLYELNQSLAELGSKSDFEELRLGPLLKQPVVYDMFKAPQGLPDVPHVTTIQILKHLENYMTEEDLWRKKVDLEKFMKYLSDEYSCSTPFELGVRIQSIGLAISVIKKAKHSESEKWKDIREQVSGDMDEEIQRHLRKIKKDLLGQDPGDSRSCVRRFLDTSP</sequence>
<keyword evidence="3" id="KW-1185">Reference proteome</keyword>
<dbReference type="Proteomes" id="UP000225706">
    <property type="component" value="Unassembled WGS sequence"/>
</dbReference>
<feature type="region of interest" description="Disordered" evidence="1">
    <location>
        <begin position="162"/>
        <end position="182"/>
    </location>
</feature>
<protein>
    <submittedName>
        <fullName evidence="2">Uncharacterized protein</fullName>
    </submittedName>
</protein>
<evidence type="ECO:0000313" key="2">
    <source>
        <dbReference type="EMBL" id="PFX11003.1"/>
    </source>
</evidence>
<proteinExistence type="predicted"/>
<accession>A0A2B4R2E7</accession>
<evidence type="ECO:0000313" key="3">
    <source>
        <dbReference type="Proteomes" id="UP000225706"/>
    </source>
</evidence>
<dbReference type="AlphaFoldDB" id="A0A2B4R2E7"/>